<sequence>MTTVSRPFKALAVSSLAVAASHLILSDTLYLGFAGQAASTLGAGGPAYSADQAFTTALMNTALVMPLVLWIGLRISGERRLWLTVTTGTFAWIVAVWNGVDEIDDAPGALLPLRLMLLVVALTALASLIPTSALRRATRRRSAPPPPPAPGA</sequence>
<keyword evidence="1" id="KW-0812">Transmembrane</keyword>
<keyword evidence="4" id="KW-1185">Reference proteome</keyword>
<keyword evidence="1" id="KW-0472">Membrane</keyword>
<evidence type="ECO:0000256" key="2">
    <source>
        <dbReference type="SAM" id="SignalP"/>
    </source>
</evidence>
<dbReference type="OrthoDB" id="4221640at2"/>
<gene>
    <name evidence="3" type="ORF">VO63_23295</name>
</gene>
<keyword evidence="1" id="KW-1133">Transmembrane helix</keyword>
<dbReference type="AlphaFoldDB" id="A0A2P2GIZ2"/>
<feature type="transmembrane region" description="Helical" evidence="1">
    <location>
        <begin position="80"/>
        <end position="100"/>
    </location>
</feature>
<reference evidence="3 4" key="1">
    <citation type="submission" date="2015-05" db="EMBL/GenBank/DDBJ databases">
        <title>Draft Genome assembly of Streptomyces showdoensis.</title>
        <authorList>
            <person name="Thapa K.K."/>
            <person name="Metsa-Ketela M."/>
        </authorList>
    </citation>
    <scope>NUCLEOTIDE SEQUENCE [LARGE SCALE GENOMIC DNA]</scope>
    <source>
        <strain evidence="3 4">ATCC 15227</strain>
    </source>
</reference>
<evidence type="ECO:0000256" key="1">
    <source>
        <dbReference type="SAM" id="Phobius"/>
    </source>
</evidence>
<feature type="chain" id="PRO_5015164952" description="Lipoprotein" evidence="2">
    <location>
        <begin position="20"/>
        <end position="152"/>
    </location>
</feature>
<name>A0A2P2GIZ2_STREW</name>
<protein>
    <recommendedName>
        <fullName evidence="5">Lipoprotein</fullName>
    </recommendedName>
</protein>
<feature type="signal peptide" evidence="2">
    <location>
        <begin position="1"/>
        <end position="19"/>
    </location>
</feature>
<dbReference type="RefSeq" id="WP_046909890.1">
    <property type="nucleotide sequence ID" value="NZ_BAAAXG010000026.1"/>
</dbReference>
<evidence type="ECO:0000313" key="4">
    <source>
        <dbReference type="Proteomes" id="UP000265325"/>
    </source>
</evidence>
<evidence type="ECO:0008006" key="5">
    <source>
        <dbReference type="Google" id="ProtNLM"/>
    </source>
</evidence>
<accession>A0A2P2GIZ2</accession>
<feature type="transmembrane region" description="Helical" evidence="1">
    <location>
        <begin position="112"/>
        <end position="134"/>
    </location>
</feature>
<organism evidence="3 4">
    <name type="scientific">Streptomyces showdoensis</name>
    <dbReference type="NCBI Taxonomy" id="68268"/>
    <lineage>
        <taxon>Bacteria</taxon>
        <taxon>Bacillati</taxon>
        <taxon>Actinomycetota</taxon>
        <taxon>Actinomycetes</taxon>
        <taxon>Kitasatosporales</taxon>
        <taxon>Streptomycetaceae</taxon>
        <taxon>Streptomyces</taxon>
    </lineage>
</organism>
<comment type="caution">
    <text evidence="3">The sequence shown here is derived from an EMBL/GenBank/DDBJ whole genome shotgun (WGS) entry which is preliminary data.</text>
</comment>
<dbReference type="Proteomes" id="UP000265325">
    <property type="component" value="Unassembled WGS sequence"/>
</dbReference>
<proteinExistence type="predicted"/>
<dbReference type="EMBL" id="LAQS01000038">
    <property type="protein sequence ID" value="KKZ71468.1"/>
    <property type="molecule type" value="Genomic_DNA"/>
</dbReference>
<evidence type="ECO:0000313" key="3">
    <source>
        <dbReference type="EMBL" id="KKZ71468.1"/>
    </source>
</evidence>
<feature type="transmembrane region" description="Helical" evidence="1">
    <location>
        <begin position="53"/>
        <end position="73"/>
    </location>
</feature>
<keyword evidence="2" id="KW-0732">Signal</keyword>